<dbReference type="SUPFAM" id="SSF46785">
    <property type="entry name" value="Winged helix' DNA-binding domain"/>
    <property type="match status" value="1"/>
</dbReference>
<dbReference type="GO" id="GO:0043565">
    <property type="term" value="F:sequence-specific DNA binding"/>
    <property type="evidence" value="ECO:0007669"/>
    <property type="project" value="InterPro"/>
</dbReference>
<evidence type="ECO:0000313" key="6">
    <source>
        <dbReference type="Proteomes" id="UP000070299"/>
    </source>
</evidence>
<sequence length="161" mass="18093">MANIKNKTTKLLHSLVELAILKNLEADGRLSFAVLGERLGISKTPCWNKVQDLQNSGVIEAYSARINPGKLGLTIRALVHVVVNFSHYKEFEQAIVAHPNARSCHAVTGEYDYVLEILARDIQEFDQLLRENLSQLPGVERFNTSISTRMVKQDGPYTQML</sequence>
<evidence type="ECO:0000313" key="5">
    <source>
        <dbReference type="EMBL" id="KXI30509.1"/>
    </source>
</evidence>
<dbReference type="GO" id="GO:0005829">
    <property type="term" value="C:cytosol"/>
    <property type="evidence" value="ECO:0007669"/>
    <property type="project" value="TreeGrafter"/>
</dbReference>
<dbReference type="EMBL" id="LSNE01000003">
    <property type="protein sequence ID" value="KXI30509.1"/>
    <property type="molecule type" value="Genomic_DNA"/>
</dbReference>
<dbReference type="Proteomes" id="UP000070299">
    <property type="component" value="Unassembled WGS sequence"/>
</dbReference>
<reference evidence="6" key="1">
    <citation type="submission" date="2016-02" db="EMBL/GenBank/DDBJ databases">
        <authorList>
            <person name="Schultz-Johansen M."/>
            <person name="Glaring M.A."/>
            <person name="Bech P.K."/>
            <person name="Stougaard P."/>
        </authorList>
    </citation>
    <scope>NUCLEOTIDE SEQUENCE [LARGE SCALE GENOMIC DNA]</scope>
    <source>
        <strain evidence="6">S66</strain>
    </source>
</reference>
<dbReference type="Gene3D" id="1.10.10.10">
    <property type="entry name" value="Winged helix-like DNA-binding domain superfamily/Winged helix DNA-binding domain"/>
    <property type="match status" value="1"/>
</dbReference>
<organism evidence="5 6">
    <name type="scientific">Paraglaciecola hydrolytica</name>
    <dbReference type="NCBI Taxonomy" id="1799789"/>
    <lineage>
        <taxon>Bacteria</taxon>
        <taxon>Pseudomonadati</taxon>
        <taxon>Pseudomonadota</taxon>
        <taxon>Gammaproteobacteria</taxon>
        <taxon>Alteromonadales</taxon>
        <taxon>Alteromonadaceae</taxon>
        <taxon>Paraglaciecola</taxon>
    </lineage>
</organism>
<protein>
    <submittedName>
        <fullName evidence="5">AsnC family transcriptional regulator</fullName>
    </submittedName>
</protein>
<evidence type="ECO:0000259" key="4">
    <source>
        <dbReference type="PROSITE" id="PS50956"/>
    </source>
</evidence>
<feature type="domain" description="HTH asnC-type" evidence="4">
    <location>
        <begin position="16"/>
        <end position="74"/>
    </location>
</feature>
<dbReference type="STRING" id="1799789.AX660_06785"/>
<dbReference type="InterPro" id="IPR011008">
    <property type="entry name" value="Dimeric_a/b-barrel"/>
</dbReference>
<dbReference type="PRINTS" id="PR00033">
    <property type="entry name" value="HTHASNC"/>
</dbReference>
<dbReference type="InterPro" id="IPR000485">
    <property type="entry name" value="AsnC-type_HTH_dom"/>
</dbReference>
<dbReference type="AlphaFoldDB" id="A0A136A5K8"/>
<dbReference type="InterPro" id="IPR036390">
    <property type="entry name" value="WH_DNA-bd_sf"/>
</dbReference>
<evidence type="ECO:0000256" key="3">
    <source>
        <dbReference type="ARBA" id="ARBA00023163"/>
    </source>
</evidence>
<proteinExistence type="predicted"/>
<evidence type="ECO:0000256" key="2">
    <source>
        <dbReference type="ARBA" id="ARBA00023125"/>
    </source>
</evidence>
<dbReference type="InterPro" id="IPR019888">
    <property type="entry name" value="Tscrpt_reg_AsnC-like"/>
</dbReference>
<keyword evidence="6" id="KW-1185">Reference proteome</keyword>
<dbReference type="Pfam" id="PF01037">
    <property type="entry name" value="AsnC_trans_reg"/>
    <property type="match status" value="1"/>
</dbReference>
<comment type="caution">
    <text evidence="5">The sequence shown here is derived from an EMBL/GenBank/DDBJ whole genome shotgun (WGS) entry which is preliminary data.</text>
</comment>
<dbReference type="InterPro" id="IPR036388">
    <property type="entry name" value="WH-like_DNA-bd_sf"/>
</dbReference>
<dbReference type="RefSeq" id="WP_068375113.1">
    <property type="nucleotide sequence ID" value="NZ_LSNE01000003.1"/>
</dbReference>
<name>A0A136A5K8_9ALTE</name>
<dbReference type="PANTHER" id="PTHR30154:SF34">
    <property type="entry name" value="TRANSCRIPTIONAL REGULATOR AZLB"/>
    <property type="match status" value="1"/>
</dbReference>
<dbReference type="SMART" id="SM00344">
    <property type="entry name" value="HTH_ASNC"/>
    <property type="match status" value="1"/>
</dbReference>
<dbReference type="GO" id="GO:0043200">
    <property type="term" value="P:response to amino acid"/>
    <property type="evidence" value="ECO:0007669"/>
    <property type="project" value="TreeGrafter"/>
</dbReference>
<keyword evidence="2" id="KW-0238">DNA-binding</keyword>
<keyword evidence="3" id="KW-0804">Transcription</keyword>
<dbReference type="InterPro" id="IPR019887">
    <property type="entry name" value="Tscrpt_reg_AsnC/Lrp_C"/>
</dbReference>
<evidence type="ECO:0000256" key="1">
    <source>
        <dbReference type="ARBA" id="ARBA00023015"/>
    </source>
</evidence>
<accession>A0A136A5K8</accession>
<dbReference type="PROSITE" id="PS50956">
    <property type="entry name" value="HTH_ASNC_2"/>
    <property type="match status" value="1"/>
</dbReference>
<gene>
    <name evidence="5" type="ORF">AX660_06785</name>
</gene>
<dbReference type="Pfam" id="PF13412">
    <property type="entry name" value="HTH_24"/>
    <property type="match status" value="1"/>
</dbReference>
<dbReference type="Gene3D" id="3.30.70.920">
    <property type="match status" value="1"/>
</dbReference>
<dbReference type="SUPFAM" id="SSF54909">
    <property type="entry name" value="Dimeric alpha+beta barrel"/>
    <property type="match status" value="1"/>
</dbReference>
<dbReference type="OrthoDB" id="9813313at2"/>
<dbReference type="PANTHER" id="PTHR30154">
    <property type="entry name" value="LEUCINE-RESPONSIVE REGULATORY PROTEIN"/>
    <property type="match status" value="1"/>
</dbReference>
<keyword evidence="1" id="KW-0805">Transcription regulation</keyword>